<dbReference type="RefSeq" id="WP_192794436.1">
    <property type="nucleotide sequence ID" value="NZ_JADBEK010000001.1"/>
</dbReference>
<reference evidence="1 2" key="1">
    <citation type="submission" date="2020-10" db="EMBL/GenBank/DDBJ databases">
        <title>Sequencing the genomes of 1000 actinobacteria strains.</title>
        <authorList>
            <person name="Klenk H.-P."/>
        </authorList>
    </citation>
    <scope>NUCLEOTIDE SEQUENCE [LARGE SCALE GENOMIC DNA]</scope>
    <source>
        <strain evidence="1 2">DSM 43173</strain>
    </source>
</reference>
<sequence length="76" mass="7996">MIARRPAGIGLHLTHGLTAARTTGLIDALAVTAVATLNTWKILTMLRCCPRRATAIVRPFSSCATRIVGGSVPPDD</sequence>
<evidence type="ECO:0000313" key="2">
    <source>
        <dbReference type="Proteomes" id="UP000633509"/>
    </source>
</evidence>
<accession>A0ABR9LSF1</accession>
<protein>
    <recommendedName>
        <fullName evidence="3">Transposase</fullName>
    </recommendedName>
</protein>
<gene>
    <name evidence="1" type="ORF">H4W80_001455</name>
</gene>
<comment type="caution">
    <text evidence="1">The sequence shown here is derived from an EMBL/GenBank/DDBJ whole genome shotgun (WGS) entry which is preliminary data.</text>
</comment>
<evidence type="ECO:0008006" key="3">
    <source>
        <dbReference type="Google" id="ProtNLM"/>
    </source>
</evidence>
<proteinExistence type="predicted"/>
<dbReference type="Proteomes" id="UP000633509">
    <property type="component" value="Unassembled WGS sequence"/>
</dbReference>
<evidence type="ECO:0000313" key="1">
    <source>
        <dbReference type="EMBL" id="MBE1583197.1"/>
    </source>
</evidence>
<dbReference type="EMBL" id="JADBEK010000001">
    <property type="protein sequence ID" value="MBE1583197.1"/>
    <property type="molecule type" value="Genomic_DNA"/>
</dbReference>
<organism evidence="1 2">
    <name type="scientific">Nonomuraea angiospora</name>
    <dbReference type="NCBI Taxonomy" id="46172"/>
    <lineage>
        <taxon>Bacteria</taxon>
        <taxon>Bacillati</taxon>
        <taxon>Actinomycetota</taxon>
        <taxon>Actinomycetes</taxon>
        <taxon>Streptosporangiales</taxon>
        <taxon>Streptosporangiaceae</taxon>
        <taxon>Nonomuraea</taxon>
    </lineage>
</organism>
<name>A0ABR9LSF1_9ACTN</name>
<keyword evidence="2" id="KW-1185">Reference proteome</keyword>